<dbReference type="Pfam" id="PF10009">
    <property type="entry name" value="DUF2252"/>
    <property type="match status" value="1"/>
</dbReference>
<dbReference type="EMBL" id="FOYL01000003">
    <property type="protein sequence ID" value="SFR11670.1"/>
    <property type="molecule type" value="Genomic_DNA"/>
</dbReference>
<evidence type="ECO:0000313" key="1">
    <source>
        <dbReference type="EMBL" id="SFR11670.1"/>
    </source>
</evidence>
<dbReference type="PANTHER" id="PTHR39441">
    <property type="entry name" value="DUF2252 DOMAIN-CONTAINING PROTEIN"/>
    <property type="match status" value="1"/>
</dbReference>
<evidence type="ECO:0000313" key="2">
    <source>
        <dbReference type="Proteomes" id="UP000198583"/>
    </source>
</evidence>
<sequence length="436" mass="48695">MTDRGDRIVSVLEEAFAGLMAADPAAFRHKFRKMAAEPFTFYRGSACLFYADMAELPDEWIDERTSRIWIQGDLHAQNFGTYMDSEGTLVFDVNDFDEAYLGAFTWDLRRFAASMALLGWRKALPDSAITELIRTYVAAYVAQVRTFVEHPDDELFSLRLDSTEGALHRVLQRARLATRIGLLDDKTTIVDYERRFRRDREGTHELSSDVLESVARAFASYLDTIPTGKRASSRTYAVKDVVGRSGFGIGSAGLHAYNILVEGRSQALENDVVLSMKQANIAAPSRIVADTRIREYFTDHGHRTAVSQRALQAHADPWLGHTEIDGVGYVVAELSPYEADLDWSDLTEPADMLPVLGYLGRATAKMHCVADSDSSQTLVDFQCEEAIAGVIGDREEAFTDAIVEFALDYARQTREDHRLFVDAFRDGRIKGVGSTA</sequence>
<name>A0A1I6E1P9_9PSEU</name>
<dbReference type="OrthoDB" id="1491115at2"/>
<dbReference type="RefSeq" id="WP_093592532.1">
    <property type="nucleotide sequence ID" value="NZ_FOYL01000003.1"/>
</dbReference>
<proteinExistence type="predicted"/>
<dbReference type="PANTHER" id="PTHR39441:SF1">
    <property type="entry name" value="DUF2252 DOMAIN-CONTAINING PROTEIN"/>
    <property type="match status" value="1"/>
</dbReference>
<dbReference type="InterPro" id="IPR018721">
    <property type="entry name" value="DUF2252"/>
</dbReference>
<accession>A0A1I6E1P9</accession>
<dbReference type="STRING" id="84724.SAMN04488564_103625"/>
<gene>
    <name evidence="1" type="ORF">SAMN04488564_103625</name>
</gene>
<organism evidence="1 2">
    <name type="scientific">Lentzea waywayandensis</name>
    <dbReference type="NCBI Taxonomy" id="84724"/>
    <lineage>
        <taxon>Bacteria</taxon>
        <taxon>Bacillati</taxon>
        <taxon>Actinomycetota</taxon>
        <taxon>Actinomycetes</taxon>
        <taxon>Pseudonocardiales</taxon>
        <taxon>Pseudonocardiaceae</taxon>
        <taxon>Lentzea</taxon>
    </lineage>
</organism>
<protein>
    <submittedName>
        <fullName evidence="1">Uncharacterized conserved protein, DUF2252 family</fullName>
    </submittedName>
</protein>
<dbReference type="AlphaFoldDB" id="A0A1I6E1P9"/>
<keyword evidence="2" id="KW-1185">Reference proteome</keyword>
<dbReference type="Proteomes" id="UP000198583">
    <property type="component" value="Unassembled WGS sequence"/>
</dbReference>
<reference evidence="2" key="1">
    <citation type="submission" date="2016-10" db="EMBL/GenBank/DDBJ databases">
        <authorList>
            <person name="Varghese N."/>
            <person name="Submissions S."/>
        </authorList>
    </citation>
    <scope>NUCLEOTIDE SEQUENCE [LARGE SCALE GENOMIC DNA]</scope>
    <source>
        <strain evidence="2">DSM 44232</strain>
    </source>
</reference>